<dbReference type="PRINTS" id="PR00081">
    <property type="entry name" value="GDHRDH"/>
</dbReference>
<dbReference type="PRINTS" id="PR00080">
    <property type="entry name" value="SDRFAMILY"/>
</dbReference>
<reference evidence="4 5" key="1">
    <citation type="submission" date="2018-10" db="EMBL/GenBank/DDBJ databases">
        <authorList>
            <person name="Criscuolo A."/>
        </authorList>
    </citation>
    <scope>NUCLEOTIDE SEQUENCE [LARGE SCALE GENOMIC DNA]</scope>
    <source>
        <strain evidence="4">DnA1</strain>
    </source>
</reference>
<evidence type="ECO:0000313" key="5">
    <source>
        <dbReference type="Proteomes" id="UP000277294"/>
    </source>
</evidence>
<evidence type="ECO:0000256" key="1">
    <source>
        <dbReference type="ARBA" id="ARBA00006484"/>
    </source>
</evidence>
<dbReference type="NCBIfam" id="NF005559">
    <property type="entry name" value="PRK07231.1"/>
    <property type="match status" value="1"/>
</dbReference>
<dbReference type="InterPro" id="IPR036291">
    <property type="entry name" value="NAD(P)-bd_dom_sf"/>
</dbReference>
<dbReference type="GO" id="GO:0006633">
    <property type="term" value="P:fatty acid biosynthetic process"/>
    <property type="evidence" value="ECO:0007669"/>
    <property type="project" value="TreeGrafter"/>
</dbReference>
<dbReference type="PROSITE" id="PS00061">
    <property type="entry name" value="ADH_SHORT"/>
    <property type="match status" value="1"/>
</dbReference>
<dbReference type="PANTHER" id="PTHR42760:SF133">
    <property type="entry name" value="3-OXOACYL-[ACYL-CARRIER-PROTEIN] REDUCTASE"/>
    <property type="match status" value="1"/>
</dbReference>
<dbReference type="SUPFAM" id="SSF51735">
    <property type="entry name" value="NAD(P)-binding Rossmann-fold domains"/>
    <property type="match status" value="1"/>
</dbReference>
<dbReference type="GO" id="GO:0047936">
    <property type="term" value="F:glucose 1-dehydrogenase [NAD(P)+] activity"/>
    <property type="evidence" value="ECO:0007669"/>
    <property type="project" value="UniProtKB-EC"/>
</dbReference>
<name>A0A3P4B7P6_9BURK</name>
<proteinExistence type="inferred from homology"/>
<dbReference type="AlphaFoldDB" id="A0A3P4B7P6"/>
<dbReference type="RefSeq" id="WP_246013252.1">
    <property type="nucleotide sequence ID" value="NZ_UWPJ01000025.1"/>
</dbReference>
<accession>A0A3P4B7P6</accession>
<keyword evidence="5" id="KW-1185">Reference proteome</keyword>
<dbReference type="PANTHER" id="PTHR42760">
    <property type="entry name" value="SHORT-CHAIN DEHYDROGENASES/REDUCTASES FAMILY MEMBER"/>
    <property type="match status" value="1"/>
</dbReference>
<organism evidence="4 5">
    <name type="scientific">Pigmentiphaga humi</name>
    <dbReference type="NCBI Taxonomy" id="2478468"/>
    <lineage>
        <taxon>Bacteria</taxon>
        <taxon>Pseudomonadati</taxon>
        <taxon>Pseudomonadota</taxon>
        <taxon>Betaproteobacteria</taxon>
        <taxon>Burkholderiales</taxon>
        <taxon>Alcaligenaceae</taxon>
        <taxon>Pigmentiphaga</taxon>
    </lineage>
</organism>
<feature type="domain" description="Ketoreductase" evidence="3">
    <location>
        <begin position="8"/>
        <end position="185"/>
    </location>
</feature>
<dbReference type="Proteomes" id="UP000277294">
    <property type="component" value="Unassembled WGS sequence"/>
</dbReference>
<dbReference type="FunFam" id="3.40.50.720:FF:000084">
    <property type="entry name" value="Short-chain dehydrogenase reductase"/>
    <property type="match status" value="1"/>
</dbReference>
<sequence>MSTRLKDKVALVTGAAGGIGLAIARRYSREGARVVLVDRAEKVETEALAQMAGPAKAMRGDVTDPAQVAEMVALCEREFGGLDICVCNAGVIRAAEFLDLELEDLDFVLNVNVRGTFLVAQAAAKAMVRQGRGGSIITLSSMTAELAMSNQMAYGASKGAVRQMTKSMALAMAPHGVRVNALGPGSIETDIMATITDDPEAYRTVLSRIPMKRLGSPDEVASVALFLASEDANYVTGQTVYVDGGRLALNYTVKVDSLPV</sequence>
<dbReference type="InterPro" id="IPR002347">
    <property type="entry name" value="SDR_fam"/>
</dbReference>
<evidence type="ECO:0000259" key="3">
    <source>
        <dbReference type="SMART" id="SM00822"/>
    </source>
</evidence>
<dbReference type="GO" id="GO:0048038">
    <property type="term" value="F:quinone binding"/>
    <property type="evidence" value="ECO:0007669"/>
    <property type="project" value="TreeGrafter"/>
</dbReference>
<keyword evidence="2 4" id="KW-0560">Oxidoreductase</keyword>
<dbReference type="InterPro" id="IPR057326">
    <property type="entry name" value="KR_dom"/>
</dbReference>
<dbReference type="EMBL" id="UWPJ01000025">
    <property type="protein sequence ID" value="VCU71175.1"/>
    <property type="molecule type" value="Genomic_DNA"/>
</dbReference>
<protein>
    <submittedName>
        <fullName evidence="4">Glucose 1-dehydrogenase 1</fullName>
        <ecNumber evidence="4">1.1.1.47</ecNumber>
    </submittedName>
</protein>
<dbReference type="Gene3D" id="3.40.50.720">
    <property type="entry name" value="NAD(P)-binding Rossmann-like Domain"/>
    <property type="match status" value="1"/>
</dbReference>
<evidence type="ECO:0000256" key="2">
    <source>
        <dbReference type="ARBA" id="ARBA00023002"/>
    </source>
</evidence>
<dbReference type="InterPro" id="IPR020904">
    <property type="entry name" value="Sc_DH/Rdtase_CS"/>
</dbReference>
<comment type="similarity">
    <text evidence="1">Belongs to the short-chain dehydrogenases/reductases (SDR) family.</text>
</comment>
<dbReference type="Pfam" id="PF13561">
    <property type="entry name" value="adh_short_C2"/>
    <property type="match status" value="1"/>
</dbReference>
<dbReference type="SMART" id="SM00822">
    <property type="entry name" value="PKS_KR"/>
    <property type="match status" value="1"/>
</dbReference>
<dbReference type="EC" id="1.1.1.47" evidence="4"/>
<evidence type="ECO:0000313" key="4">
    <source>
        <dbReference type="EMBL" id="VCU71175.1"/>
    </source>
</evidence>
<gene>
    <name evidence="4" type="primary">gdhI</name>
    <name evidence="4" type="ORF">PIGHUM_03256</name>
</gene>